<proteinExistence type="predicted"/>
<reference evidence="3" key="1">
    <citation type="submission" date="2017-02" db="EMBL/GenBank/DDBJ databases">
        <authorList>
            <person name="Varghese N."/>
            <person name="Submissions S."/>
        </authorList>
    </citation>
    <scope>NUCLEOTIDE SEQUENCE [LARGE SCALE GENOMIC DNA]</scope>
    <source>
        <strain evidence="3">DSM 24967</strain>
    </source>
</reference>
<dbReference type="RefSeq" id="WP_139376608.1">
    <property type="nucleotide sequence ID" value="NZ_FUYQ01000011.1"/>
</dbReference>
<sequence length="275" mass="30858">MKKLLMILGVLMLFSSCSTYYYSTLSSSEGVAEKDDFGDFVYENDSVKVVYSFFGYNLPIHITVINNSDQPLYVDWQRSALIIDDVATNYKQNKLTFDGNISANTLNYNRNFSSTDGSFNGSISLPDGVSFIPPKSRTDHTPMTLGDFSFDRIPKKSFTKVKFARENLAPSKINTMRFAEFNSPLKFRSYLTLYSGSLDPEKGKPFVLDQQFYISEVMKSAEIKPEEVYGYSNKRGDFFYYKKTKGSGFGAVMGTIAVCAACIAIDAAIPNAEDY</sequence>
<evidence type="ECO:0000313" key="3">
    <source>
        <dbReference type="Proteomes" id="UP000190852"/>
    </source>
</evidence>
<dbReference type="EMBL" id="FUYQ01000011">
    <property type="protein sequence ID" value="SKB57071.1"/>
    <property type="molecule type" value="Genomic_DNA"/>
</dbReference>
<gene>
    <name evidence="2" type="ORF">SAMN05660349_01840</name>
</gene>
<accession>A0A1T5CCK7</accession>
<evidence type="ECO:0008006" key="4">
    <source>
        <dbReference type="Google" id="ProtNLM"/>
    </source>
</evidence>
<evidence type="ECO:0000313" key="2">
    <source>
        <dbReference type="EMBL" id="SKB57071.1"/>
    </source>
</evidence>
<dbReference type="PROSITE" id="PS51257">
    <property type="entry name" value="PROKAR_LIPOPROTEIN"/>
    <property type="match status" value="1"/>
</dbReference>
<feature type="signal peptide" evidence="1">
    <location>
        <begin position="1"/>
        <end position="21"/>
    </location>
</feature>
<dbReference type="AlphaFoldDB" id="A0A1T5CCK7"/>
<keyword evidence="1" id="KW-0732">Signal</keyword>
<name>A0A1T5CCK7_9BACT</name>
<feature type="chain" id="PRO_5013182552" description="Lipoprotein" evidence="1">
    <location>
        <begin position="22"/>
        <end position="275"/>
    </location>
</feature>
<evidence type="ECO:0000256" key="1">
    <source>
        <dbReference type="SAM" id="SignalP"/>
    </source>
</evidence>
<dbReference type="Proteomes" id="UP000190852">
    <property type="component" value="Unassembled WGS sequence"/>
</dbReference>
<organism evidence="2 3">
    <name type="scientific">Parabacteroides chartae</name>
    <dbReference type="NCBI Taxonomy" id="1037355"/>
    <lineage>
        <taxon>Bacteria</taxon>
        <taxon>Pseudomonadati</taxon>
        <taxon>Bacteroidota</taxon>
        <taxon>Bacteroidia</taxon>
        <taxon>Bacteroidales</taxon>
        <taxon>Tannerellaceae</taxon>
        <taxon>Parabacteroides</taxon>
    </lineage>
</organism>
<protein>
    <recommendedName>
        <fullName evidence="4">Lipoprotein</fullName>
    </recommendedName>
</protein>
<keyword evidence="3" id="KW-1185">Reference proteome</keyword>